<dbReference type="RefSeq" id="WP_111392844.1">
    <property type="nucleotide sequence ID" value="NZ_QKTX01000006.1"/>
</dbReference>
<dbReference type="EMBL" id="QKTX01000006">
    <property type="protein sequence ID" value="PZV83610.1"/>
    <property type="molecule type" value="Genomic_DNA"/>
</dbReference>
<name>A0A326RSL3_9BACT</name>
<gene>
    <name evidence="1" type="ORF">CLV31_106227</name>
</gene>
<reference evidence="1 2" key="1">
    <citation type="submission" date="2018-06" db="EMBL/GenBank/DDBJ databases">
        <title>Genomic Encyclopedia of Archaeal and Bacterial Type Strains, Phase II (KMG-II): from individual species to whole genera.</title>
        <authorList>
            <person name="Goeker M."/>
        </authorList>
    </citation>
    <scope>NUCLEOTIDE SEQUENCE [LARGE SCALE GENOMIC DNA]</scope>
    <source>
        <strain evidence="1 2">T4</strain>
    </source>
</reference>
<sequence length="151" mass="17432">MIALRLSKAQILQACIQKQERTIEDFERGIAELKTQLYSQEEIESQEHRPSPERRELLLRMEHELGFLNYEMAVLRQIEAEKPLDVVDLGAVVVTNQRTFFISTSLERVEIEGRTVIGISQKAPIYQVMKGKKAGQFFNYGGVRFAILEVY</sequence>
<dbReference type="OrthoDB" id="667380at2"/>
<evidence type="ECO:0000313" key="2">
    <source>
        <dbReference type="Proteomes" id="UP000248917"/>
    </source>
</evidence>
<evidence type="ECO:0000313" key="1">
    <source>
        <dbReference type="EMBL" id="PZV83610.1"/>
    </source>
</evidence>
<protein>
    <recommendedName>
        <fullName evidence="3">GreA/GreB family transcription elongation factor</fullName>
    </recommendedName>
</protein>
<dbReference type="AlphaFoldDB" id="A0A326RSL3"/>
<dbReference type="Proteomes" id="UP000248917">
    <property type="component" value="Unassembled WGS sequence"/>
</dbReference>
<proteinExistence type="predicted"/>
<keyword evidence="2" id="KW-1185">Reference proteome</keyword>
<evidence type="ECO:0008006" key="3">
    <source>
        <dbReference type="Google" id="ProtNLM"/>
    </source>
</evidence>
<organism evidence="1 2">
    <name type="scientific">Algoriphagus aquaeductus</name>
    <dbReference type="NCBI Taxonomy" id="475299"/>
    <lineage>
        <taxon>Bacteria</taxon>
        <taxon>Pseudomonadati</taxon>
        <taxon>Bacteroidota</taxon>
        <taxon>Cytophagia</taxon>
        <taxon>Cytophagales</taxon>
        <taxon>Cyclobacteriaceae</taxon>
        <taxon>Algoriphagus</taxon>
    </lineage>
</organism>
<comment type="caution">
    <text evidence="1">The sequence shown here is derived from an EMBL/GenBank/DDBJ whole genome shotgun (WGS) entry which is preliminary data.</text>
</comment>
<accession>A0A326RSL3</accession>